<organism evidence="2 3">
    <name type="scientific">Mesorhabditis spiculigera</name>
    <dbReference type="NCBI Taxonomy" id="96644"/>
    <lineage>
        <taxon>Eukaryota</taxon>
        <taxon>Metazoa</taxon>
        <taxon>Ecdysozoa</taxon>
        <taxon>Nematoda</taxon>
        <taxon>Chromadorea</taxon>
        <taxon>Rhabditida</taxon>
        <taxon>Rhabditina</taxon>
        <taxon>Rhabditomorpha</taxon>
        <taxon>Rhabditoidea</taxon>
        <taxon>Rhabditidae</taxon>
        <taxon>Mesorhabditinae</taxon>
        <taxon>Mesorhabditis</taxon>
    </lineage>
</organism>
<evidence type="ECO:0000256" key="1">
    <source>
        <dbReference type="SAM" id="MobiDB-lite"/>
    </source>
</evidence>
<evidence type="ECO:0000313" key="2">
    <source>
        <dbReference type="EMBL" id="CAJ0568816.1"/>
    </source>
</evidence>
<proteinExistence type="predicted"/>
<gene>
    <name evidence="2" type="ORF">MSPICULIGERA_LOCUS7328</name>
</gene>
<dbReference type="Proteomes" id="UP001177023">
    <property type="component" value="Unassembled WGS sequence"/>
</dbReference>
<protein>
    <submittedName>
        <fullName evidence="2">Uncharacterized protein</fullName>
    </submittedName>
</protein>
<reference evidence="2" key="1">
    <citation type="submission" date="2023-06" db="EMBL/GenBank/DDBJ databases">
        <authorList>
            <person name="Delattre M."/>
        </authorList>
    </citation>
    <scope>NUCLEOTIDE SEQUENCE</scope>
    <source>
        <strain evidence="2">AF72</strain>
    </source>
</reference>
<comment type="caution">
    <text evidence="2">The sequence shown here is derived from an EMBL/GenBank/DDBJ whole genome shotgun (WGS) entry which is preliminary data.</text>
</comment>
<dbReference type="AlphaFoldDB" id="A0AA36CIC3"/>
<name>A0AA36CIC3_9BILA</name>
<sequence length="135" mass="14432">MSVQPSQMNIEEGRKHPTRSATASAIGSMGPEAGAGILVGRCCGNCFNLLYRNFMPLLLPRRQGAPKESKIWRGLASYMPWNPGKPSVGLADLDVGLGEQSYPADTTTLFRNDTLLSGYLGSNASGPTGYRAPDK</sequence>
<keyword evidence="3" id="KW-1185">Reference proteome</keyword>
<dbReference type="EMBL" id="CATQJA010001841">
    <property type="protein sequence ID" value="CAJ0568816.1"/>
    <property type="molecule type" value="Genomic_DNA"/>
</dbReference>
<feature type="region of interest" description="Disordered" evidence="1">
    <location>
        <begin position="1"/>
        <end position="26"/>
    </location>
</feature>
<evidence type="ECO:0000313" key="3">
    <source>
        <dbReference type="Proteomes" id="UP001177023"/>
    </source>
</evidence>
<accession>A0AA36CIC3</accession>
<feature type="non-terminal residue" evidence="2">
    <location>
        <position position="1"/>
    </location>
</feature>